<sequence length="263" mass="27337">MPPARRLDEVAAGVLVATAERYTTTSTVVVGGGPGGCLLVDPALTPVELAGLAAALAGRGLHAVAAFSTHPHWDHLLWHPSLGEAPRWATRRAADSARRQAAELRAEAGDDAPGPAWPGELTALPDGDTHLPWEGPPARVVRHEAHAPGHAALVARGVLVAGDMLSDLEVPLLDLEAADPLADYAAGLDRLAAVLAGPEVRALVPGHGHPTGRTGALARLTADRRYLEALAAGRGVGPEQDARLADPWVRAEHDRQAAAVRPH</sequence>
<dbReference type="Proteomes" id="UP001499841">
    <property type="component" value="Unassembled WGS sequence"/>
</dbReference>
<dbReference type="Gene3D" id="3.60.15.10">
    <property type="entry name" value="Ribonuclease Z/Hydroxyacylglutathione hydrolase-like"/>
    <property type="match status" value="1"/>
</dbReference>
<feature type="region of interest" description="Disordered" evidence="1">
    <location>
        <begin position="95"/>
        <end position="116"/>
    </location>
</feature>
<evidence type="ECO:0000313" key="3">
    <source>
        <dbReference type="EMBL" id="GAA4286166.1"/>
    </source>
</evidence>
<comment type="caution">
    <text evidence="3">The sequence shown here is derived from an EMBL/GenBank/DDBJ whole genome shotgun (WGS) entry which is preliminary data.</text>
</comment>
<dbReference type="InterPro" id="IPR050855">
    <property type="entry name" value="NDM-1-like"/>
</dbReference>
<evidence type="ECO:0000259" key="2">
    <source>
        <dbReference type="SMART" id="SM00849"/>
    </source>
</evidence>
<gene>
    <name evidence="3" type="ORF">GCM10022262_05250</name>
</gene>
<feature type="compositionally biased region" description="Basic and acidic residues" evidence="1">
    <location>
        <begin position="95"/>
        <end position="108"/>
    </location>
</feature>
<dbReference type="EMBL" id="BAABBA010000002">
    <property type="protein sequence ID" value="GAA4286166.1"/>
    <property type="molecule type" value="Genomic_DNA"/>
</dbReference>
<dbReference type="PANTHER" id="PTHR42951">
    <property type="entry name" value="METALLO-BETA-LACTAMASE DOMAIN-CONTAINING"/>
    <property type="match status" value="1"/>
</dbReference>
<evidence type="ECO:0000313" key="4">
    <source>
        <dbReference type="Proteomes" id="UP001499841"/>
    </source>
</evidence>
<reference evidence="4" key="1">
    <citation type="journal article" date="2019" name="Int. J. Syst. Evol. Microbiol.">
        <title>The Global Catalogue of Microorganisms (GCM) 10K type strain sequencing project: providing services to taxonomists for standard genome sequencing and annotation.</title>
        <authorList>
            <consortium name="The Broad Institute Genomics Platform"/>
            <consortium name="The Broad Institute Genome Sequencing Center for Infectious Disease"/>
            <person name="Wu L."/>
            <person name="Ma J."/>
        </authorList>
    </citation>
    <scope>NUCLEOTIDE SEQUENCE [LARGE SCALE GENOMIC DNA]</scope>
    <source>
        <strain evidence="4">JCM 17459</strain>
    </source>
</reference>
<dbReference type="InterPro" id="IPR036866">
    <property type="entry name" value="RibonucZ/Hydroxyglut_hydro"/>
</dbReference>
<keyword evidence="4" id="KW-1185">Reference proteome</keyword>
<name>A0ABP8EQI3_9MICO</name>
<dbReference type="PANTHER" id="PTHR42951:SF22">
    <property type="entry name" value="METALLO BETA-LACTAMASE SUPERFAMILY LIPOPROTEIN"/>
    <property type="match status" value="1"/>
</dbReference>
<dbReference type="RefSeq" id="WP_345037342.1">
    <property type="nucleotide sequence ID" value="NZ_BAABBA010000002.1"/>
</dbReference>
<organism evidence="3 4">
    <name type="scientific">Georgenia daeguensis</name>
    <dbReference type="NCBI Taxonomy" id="908355"/>
    <lineage>
        <taxon>Bacteria</taxon>
        <taxon>Bacillati</taxon>
        <taxon>Actinomycetota</taxon>
        <taxon>Actinomycetes</taxon>
        <taxon>Micrococcales</taxon>
        <taxon>Bogoriellaceae</taxon>
        <taxon>Georgenia</taxon>
    </lineage>
</organism>
<dbReference type="InterPro" id="IPR001279">
    <property type="entry name" value="Metallo-B-lactamas"/>
</dbReference>
<accession>A0ABP8EQI3</accession>
<feature type="domain" description="Metallo-beta-lactamase" evidence="2">
    <location>
        <begin position="24"/>
        <end position="207"/>
    </location>
</feature>
<evidence type="ECO:0000256" key="1">
    <source>
        <dbReference type="SAM" id="MobiDB-lite"/>
    </source>
</evidence>
<dbReference type="Pfam" id="PF00753">
    <property type="entry name" value="Lactamase_B"/>
    <property type="match status" value="1"/>
</dbReference>
<proteinExistence type="predicted"/>
<dbReference type="SMART" id="SM00849">
    <property type="entry name" value="Lactamase_B"/>
    <property type="match status" value="1"/>
</dbReference>
<dbReference type="SUPFAM" id="SSF56281">
    <property type="entry name" value="Metallo-hydrolase/oxidoreductase"/>
    <property type="match status" value="1"/>
</dbReference>
<protein>
    <submittedName>
        <fullName evidence="3">MBL fold metallo-hydrolase</fullName>
    </submittedName>
</protein>